<proteinExistence type="inferred from homology"/>
<evidence type="ECO:0000256" key="2">
    <source>
        <dbReference type="ARBA" id="ARBA00022576"/>
    </source>
</evidence>
<comment type="caution">
    <text evidence="4">The sequence shown here is derived from an EMBL/GenBank/DDBJ whole genome shotgun (WGS) entry which is preliminary data.</text>
</comment>
<protein>
    <submittedName>
        <fullName evidence="4">Uncharacterized protein</fullName>
    </submittedName>
</protein>
<dbReference type="HAMAP" id="MF_00336">
    <property type="entry name" value="BioD"/>
    <property type="match status" value="1"/>
</dbReference>
<dbReference type="SUPFAM" id="SSF52540">
    <property type="entry name" value="P-loop containing nucleoside triphosphate hydrolases"/>
    <property type="match status" value="1"/>
</dbReference>
<keyword evidence="5" id="KW-1185">Reference proteome</keyword>
<dbReference type="PANTHER" id="PTHR42684">
    <property type="entry name" value="ADENOSYLMETHIONINE-8-AMINO-7-OXONONANOATE AMINOTRANSFERASE"/>
    <property type="match status" value="1"/>
</dbReference>
<keyword evidence="3" id="KW-0808">Transferase</keyword>
<name>A0ABR3A4B4_9AGAR</name>
<dbReference type="InterPro" id="IPR005814">
    <property type="entry name" value="Aminotrans_3"/>
</dbReference>
<reference evidence="4 5" key="1">
    <citation type="submission" date="2024-05" db="EMBL/GenBank/DDBJ databases">
        <title>A draft genome resource for the thread blight pathogen Marasmius tenuissimus strain MS-2.</title>
        <authorList>
            <person name="Yulfo-Soto G.E."/>
            <person name="Baruah I.K."/>
            <person name="Amoako-Attah I."/>
            <person name="Bukari Y."/>
            <person name="Meinhardt L.W."/>
            <person name="Bailey B.A."/>
            <person name="Cohen S.P."/>
        </authorList>
    </citation>
    <scope>NUCLEOTIDE SEQUENCE [LARGE SCALE GENOMIC DNA]</scope>
    <source>
        <strain evidence="4 5">MS-2</strain>
    </source>
</reference>
<evidence type="ECO:0000256" key="3">
    <source>
        <dbReference type="ARBA" id="ARBA00022679"/>
    </source>
</evidence>
<dbReference type="InterPro" id="IPR015421">
    <property type="entry name" value="PyrdxlP-dep_Trfase_major"/>
</dbReference>
<evidence type="ECO:0000313" key="4">
    <source>
        <dbReference type="EMBL" id="KAL0067833.1"/>
    </source>
</evidence>
<dbReference type="EMBL" id="JBBXMP010000022">
    <property type="protein sequence ID" value="KAL0067833.1"/>
    <property type="molecule type" value="Genomic_DNA"/>
</dbReference>
<sequence>MSLLFKHLRVHQIFGANTDVGKTLLTAALAKASAAKNNSVYYLKPVSTGPLQDADDKFVERHTNGSPGARLSTKCLFRYQEPVSPHLAARLAGDENIPSDQTFVNSIAAYIRQCASETSKSSHMFVETAGGIHSPTLSGTTQVDAYRPLFLPTVLIGDSKLGGISSTISAYESLLLRGYIIDGILLFRDEYYRNWEYLQEYFADRDVYVSTVEGPPEKLQDPARNFESTDQYYNRIIQGSTGTGDSINGIIEHLDTRHLQRIEELDSMPRRTLDSVWWPFVQHGLYNKEKDVMVIDSAYSDYFNIRTSADSQASLLQPQFDGSASWWTQTFGHTHPSLTLAAARAAGRYGHVMFPRATNLPALELAEYLVKEGPGKGWASRAFFSDDGTTGVEVALKMALRTFSCRQPTSLTRQEQKSLGVLGLKGSYHGDTMGAMDACEEAGVYTCEWHNARGYWLDPPTVSIQNGQPVITVPSSVSSSESQTEVVQAESLSWVYDVDARLASPLAEVYRDFIHRVLGNLPDNTKLATLLLEPIVMGAGGMIFVDPLFQRILVDVVRSEPYNLPVIFDEVFVGLHRIGVESTTSLLGVYPDVSVNAKILTGGLLPLAATLATEPVFQAFYSDKKADALLHGHSYTAHAIGCEVANETLRLIKGVVAGQNWNEARQRWVDVEDGSGAAKASESQVFSLWDPDFVDAVSRREKVHEVMTMGTVLAIRLADGNDAGYTSHSAEKVFQGLSLPSSNSENVLSAAPGGAPFGVHFRTLGNVAYFISSLDTSPDTLRSLEDKIWTQLQ</sequence>
<dbReference type="InterPro" id="IPR049704">
    <property type="entry name" value="Aminotrans_3_PPA_site"/>
</dbReference>
<evidence type="ECO:0000313" key="5">
    <source>
        <dbReference type="Proteomes" id="UP001437256"/>
    </source>
</evidence>
<dbReference type="InterPro" id="IPR004472">
    <property type="entry name" value="DTB_synth_BioD"/>
</dbReference>
<gene>
    <name evidence="4" type="ORF">AAF712_005001</name>
</gene>
<dbReference type="PANTHER" id="PTHR42684:SF3">
    <property type="entry name" value="ADENOSYLMETHIONINE-8-AMINO-7-OXONONANOATE AMINOTRANSFERASE"/>
    <property type="match status" value="1"/>
</dbReference>
<organism evidence="4 5">
    <name type="scientific">Marasmius tenuissimus</name>
    <dbReference type="NCBI Taxonomy" id="585030"/>
    <lineage>
        <taxon>Eukaryota</taxon>
        <taxon>Fungi</taxon>
        <taxon>Dikarya</taxon>
        <taxon>Basidiomycota</taxon>
        <taxon>Agaricomycotina</taxon>
        <taxon>Agaricomycetes</taxon>
        <taxon>Agaricomycetidae</taxon>
        <taxon>Agaricales</taxon>
        <taxon>Marasmiineae</taxon>
        <taxon>Marasmiaceae</taxon>
        <taxon>Marasmius</taxon>
    </lineage>
</organism>
<dbReference type="CDD" id="cd03109">
    <property type="entry name" value="DTBS"/>
    <property type="match status" value="1"/>
</dbReference>
<dbReference type="Gene3D" id="3.40.640.10">
    <property type="entry name" value="Type I PLP-dependent aspartate aminotransferase-like (Major domain)"/>
    <property type="match status" value="1"/>
</dbReference>
<dbReference type="SUPFAM" id="SSF53383">
    <property type="entry name" value="PLP-dependent transferases"/>
    <property type="match status" value="1"/>
</dbReference>
<dbReference type="PROSITE" id="PS00600">
    <property type="entry name" value="AA_TRANSFER_CLASS_3"/>
    <property type="match status" value="1"/>
</dbReference>
<dbReference type="InterPro" id="IPR015424">
    <property type="entry name" value="PyrdxlP-dep_Trfase"/>
</dbReference>
<evidence type="ECO:0000256" key="1">
    <source>
        <dbReference type="ARBA" id="ARBA00004173"/>
    </source>
</evidence>
<dbReference type="Pfam" id="PF13500">
    <property type="entry name" value="AAA_26"/>
    <property type="match status" value="1"/>
</dbReference>
<dbReference type="Pfam" id="PF00202">
    <property type="entry name" value="Aminotran_3"/>
    <property type="match status" value="1"/>
</dbReference>
<dbReference type="InterPro" id="IPR027417">
    <property type="entry name" value="P-loop_NTPase"/>
</dbReference>
<keyword evidence="2" id="KW-0032">Aminotransferase</keyword>
<dbReference type="Proteomes" id="UP001437256">
    <property type="component" value="Unassembled WGS sequence"/>
</dbReference>
<comment type="subcellular location">
    <subcellularLocation>
        <location evidence="1">Mitochondrion</location>
    </subcellularLocation>
</comment>
<accession>A0ABR3A4B4</accession>
<dbReference type="Gene3D" id="3.40.50.300">
    <property type="entry name" value="P-loop containing nucleotide triphosphate hydrolases"/>
    <property type="match status" value="1"/>
</dbReference>